<feature type="compositionally biased region" description="Acidic residues" evidence="1">
    <location>
        <begin position="1"/>
        <end position="10"/>
    </location>
</feature>
<dbReference type="Proteomes" id="UP001305414">
    <property type="component" value="Unassembled WGS sequence"/>
</dbReference>
<feature type="region of interest" description="Disordered" evidence="1">
    <location>
        <begin position="1"/>
        <end position="53"/>
    </location>
</feature>
<keyword evidence="3" id="KW-1185">Reference proteome</keyword>
<organism evidence="2 3">
    <name type="scientific">Xylaria bambusicola</name>
    <dbReference type="NCBI Taxonomy" id="326684"/>
    <lineage>
        <taxon>Eukaryota</taxon>
        <taxon>Fungi</taxon>
        <taxon>Dikarya</taxon>
        <taxon>Ascomycota</taxon>
        <taxon>Pezizomycotina</taxon>
        <taxon>Sordariomycetes</taxon>
        <taxon>Xylariomycetidae</taxon>
        <taxon>Xylariales</taxon>
        <taxon>Xylariaceae</taxon>
        <taxon>Xylaria</taxon>
    </lineage>
</organism>
<evidence type="ECO:0000313" key="2">
    <source>
        <dbReference type="EMBL" id="KAK5629187.1"/>
    </source>
</evidence>
<accession>A0AAN7UII7</accession>
<sequence>MASDNIDIEPGEGGPAGPQDGELTSQVASQHPGQETGCEDGSAALVRPGGRPPQTAEEIIQAMDATQMGMFRVLEPSAVNVPHGSGHPLGMIYLRDPENSANIMSHRSNTTTYGPMDPTEARAQLVQMHNYIAPPTTR</sequence>
<evidence type="ECO:0000313" key="3">
    <source>
        <dbReference type="Proteomes" id="UP001305414"/>
    </source>
</evidence>
<feature type="compositionally biased region" description="Polar residues" evidence="1">
    <location>
        <begin position="22"/>
        <end position="33"/>
    </location>
</feature>
<evidence type="ECO:0000256" key="1">
    <source>
        <dbReference type="SAM" id="MobiDB-lite"/>
    </source>
</evidence>
<comment type="caution">
    <text evidence="2">The sequence shown here is derived from an EMBL/GenBank/DDBJ whole genome shotgun (WGS) entry which is preliminary data.</text>
</comment>
<reference evidence="2 3" key="1">
    <citation type="submission" date="2023-10" db="EMBL/GenBank/DDBJ databases">
        <title>Draft genome sequence of Xylaria bambusicola isolate GMP-LS, the root and basal stem rot pathogen of sugarcane in Indonesia.</title>
        <authorList>
            <person name="Selvaraj P."/>
            <person name="Muralishankar V."/>
            <person name="Muruganantham S."/>
            <person name="Sp S."/>
            <person name="Haryani S."/>
            <person name="Lau K.J.X."/>
            <person name="Naqvi N.I."/>
        </authorList>
    </citation>
    <scope>NUCLEOTIDE SEQUENCE [LARGE SCALE GENOMIC DNA]</scope>
    <source>
        <strain evidence="2">GMP-LS</strain>
    </source>
</reference>
<gene>
    <name evidence="2" type="ORF">RRF57_004902</name>
</gene>
<dbReference type="EMBL" id="JAWHQM010000010">
    <property type="protein sequence ID" value="KAK5629187.1"/>
    <property type="molecule type" value="Genomic_DNA"/>
</dbReference>
<dbReference type="AlphaFoldDB" id="A0AAN7UII7"/>
<proteinExistence type="predicted"/>
<name>A0AAN7UII7_9PEZI</name>
<protein>
    <submittedName>
        <fullName evidence="2">Uncharacterized protein</fullName>
    </submittedName>
</protein>